<evidence type="ECO:0000313" key="1">
    <source>
        <dbReference type="EMBL" id="MFD1914101.1"/>
    </source>
</evidence>
<organism evidence="1 2">
    <name type="scientific">Halodurantibacterium flavum</name>
    <dbReference type="NCBI Taxonomy" id="1382802"/>
    <lineage>
        <taxon>Bacteria</taxon>
        <taxon>Pseudomonadati</taxon>
        <taxon>Pseudomonadota</taxon>
        <taxon>Alphaproteobacteria</taxon>
        <taxon>Rhodobacterales</taxon>
        <taxon>Paracoccaceae</taxon>
        <taxon>Halodurantibacterium</taxon>
    </lineage>
</organism>
<dbReference type="RefSeq" id="WP_390265083.1">
    <property type="nucleotide sequence ID" value="NZ_JBHUGH010000034.1"/>
</dbReference>
<dbReference type="Proteomes" id="UP001597353">
    <property type="component" value="Unassembled WGS sequence"/>
</dbReference>
<name>A0ABW4S927_9RHOB</name>
<gene>
    <name evidence="1" type="ORF">ACFSGJ_18010</name>
</gene>
<dbReference type="EMBL" id="JBHUGH010000034">
    <property type="protein sequence ID" value="MFD1914101.1"/>
    <property type="molecule type" value="Genomic_DNA"/>
</dbReference>
<reference evidence="2" key="1">
    <citation type="journal article" date="2019" name="Int. J. Syst. Evol. Microbiol.">
        <title>The Global Catalogue of Microorganisms (GCM) 10K type strain sequencing project: providing services to taxonomists for standard genome sequencing and annotation.</title>
        <authorList>
            <consortium name="The Broad Institute Genomics Platform"/>
            <consortium name="The Broad Institute Genome Sequencing Center for Infectious Disease"/>
            <person name="Wu L."/>
            <person name="Ma J."/>
        </authorList>
    </citation>
    <scope>NUCLEOTIDE SEQUENCE [LARGE SCALE GENOMIC DNA]</scope>
    <source>
        <strain evidence="2">CGMCC 4.7242</strain>
    </source>
</reference>
<evidence type="ECO:0000313" key="2">
    <source>
        <dbReference type="Proteomes" id="UP001597353"/>
    </source>
</evidence>
<accession>A0ABW4S927</accession>
<protein>
    <submittedName>
        <fullName evidence="1">Uncharacterized protein</fullName>
    </submittedName>
</protein>
<comment type="caution">
    <text evidence="1">The sequence shown here is derived from an EMBL/GenBank/DDBJ whole genome shotgun (WGS) entry which is preliminary data.</text>
</comment>
<proteinExistence type="predicted"/>
<keyword evidence="2" id="KW-1185">Reference proteome</keyword>
<sequence length="130" mass="15458">MTIAKPILTTVYYKFADIEDYRRIFDQEEVLFAHTLFPNLGRPSYPTGVILTNEDGDEYDEMRRPVAYYAMAGYDEANGQQEPEEAAQYRFPEEAERTEEDRIVWERRMFFAGHTPEDWQRYYDSLDGDD</sequence>